<keyword evidence="1" id="KW-0479">Metal-binding</keyword>
<dbReference type="RefSeq" id="XP_028465650.1">
    <property type="nucleotide sequence ID" value="XM_028613513.1"/>
</dbReference>
<feature type="domain" description="MYND-type" evidence="5">
    <location>
        <begin position="105"/>
        <end position="143"/>
    </location>
</feature>
<evidence type="ECO:0000313" key="6">
    <source>
        <dbReference type="EMBL" id="ROT37844.1"/>
    </source>
</evidence>
<evidence type="ECO:0000256" key="3">
    <source>
        <dbReference type="ARBA" id="ARBA00022833"/>
    </source>
</evidence>
<dbReference type="GeneID" id="39581991"/>
<dbReference type="Proteomes" id="UP000272025">
    <property type="component" value="Unassembled WGS sequence"/>
</dbReference>
<keyword evidence="2 4" id="KW-0863">Zinc-finger</keyword>
<keyword evidence="7" id="KW-1185">Reference proteome</keyword>
<dbReference type="EMBL" id="ML119056">
    <property type="protein sequence ID" value="ROT37844.1"/>
    <property type="molecule type" value="Genomic_DNA"/>
</dbReference>
<proteinExistence type="predicted"/>
<keyword evidence="3" id="KW-0862">Zinc</keyword>
<evidence type="ECO:0000259" key="5">
    <source>
        <dbReference type="PROSITE" id="PS50865"/>
    </source>
</evidence>
<organism evidence="6 7">
    <name type="scientific">Sodiomyces alkalinus (strain CBS 110278 / VKM F-3762 / F11)</name>
    <name type="common">Alkaliphilic filamentous fungus</name>
    <dbReference type="NCBI Taxonomy" id="1314773"/>
    <lineage>
        <taxon>Eukaryota</taxon>
        <taxon>Fungi</taxon>
        <taxon>Dikarya</taxon>
        <taxon>Ascomycota</taxon>
        <taxon>Pezizomycotina</taxon>
        <taxon>Sordariomycetes</taxon>
        <taxon>Hypocreomycetidae</taxon>
        <taxon>Glomerellales</taxon>
        <taxon>Plectosphaerellaceae</taxon>
        <taxon>Sodiomyces</taxon>
    </lineage>
</organism>
<name>A0A3N2PTS8_SODAK</name>
<dbReference type="Gene3D" id="6.10.140.2220">
    <property type="match status" value="1"/>
</dbReference>
<dbReference type="AlphaFoldDB" id="A0A3N2PTS8"/>
<dbReference type="PROSITE" id="PS01360">
    <property type="entry name" value="ZF_MYND_1"/>
    <property type="match status" value="1"/>
</dbReference>
<dbReference type="GO" id="GO:0008270">
    <property type="term" value="F:zinc ion binding"/>
    <property type="evidence" value="ECO:0007669"/>
    <property type="project" value="UniProtKB-KW"/>
</dbReference>
<accession>A0A3N2PTS8</accession>
<evidence type="ECO:0000256" key="2">
    <source>
        <dbReference type="ARBA" id="ARBA00022771"/>
    </source>
</evidence>
<evidence type="ECO:0000256" key="1">
    <source>
        <dbReference type="ARBA" id="ARBA00022723"/>
    </source>
</evidence>
<dbReference type="PROSITE" id="PS50865">
    <property type="entry name" value="ZF_MYND_2"/>
    <property type="match status" value="1"/>
</dbReference>
<reference evidence="6 7" key="1">
    <citation type="journal article" date="2018" name="Mol. Ecol.">
        <title>The obligate alkalophilic soda-lake fungus Sodiomyces alkalinus has shifted to a protein diet.</title>
        <authorList>
            <person name="Grum-Grzhimaylo A.A."/>
            <person name="Falkoski D.L."/>
            <person name="van den Heuvel J."/>
            <person name="Valero-Jimenez C.A."/>
            <person name="Min B."/>
            <person name="Choi I.G."/>
            <person name="Lipzen A."/>
            <person name="Daum C.G."/>
            <person name="Aanen D.K."/>
            <person name="Tsang A."/>
            <person name="Henrissat B."/>
            <person name="Bilanenko E.N."/>
            <person name="de Vries R.P."/>
            <person name="van Kan J.A.L."/>
            <person name="Grigoriev I.V."/>
            <person name="Debets A.J.M."/>
        </authorList>
    </citation>
    <scope>NUCLEOTIDE SEQUENCE [LARGE SCALE GENOMIC DNA]</scope>
    <source>
        <strain evidence="6 7">F11</strain>
    </source>
</reference>
<protein>
    <recommendedName>
        <fullName evidence="5">MYND-type domain-containing protein</fullName>
    </recommendedName>
</protein>
<evidence type="ECO:0000256" key="4">
    <source>
        <dbReference type="PROSITE-ProRule" id="PRU00134"/>
    </source>
</evidence>
<dbReference type="OrthoDB" id="437457at2759"/>
<gene>
    <name evidence="6" type="ORF">SODALDRAFT_351058</name>
</gene>
<dbReference type="InterPro" id="IPR002893">
    <property type="entry name" value="Znf_MYND"/>
</dbReference>
<evidence type="ECO:0000313" key="7">
    <source>
        <dbReference type="Proteomes" id="UP000272025"/>
    </source>
</evidence>
<dbReference type="SUPFAM" id="SSF144232">
    <property type="entry name" value="HIT/MYND zinc finger-like"/>
    <property type="match status" value="1"/>
</dbReference>
<dbReference type="STRING" id="1314773.A0A3N2PTS8"/>
<sequence length="542" mass="61530">MSGMLRRGSAEAMVSHRMDRFRRLVSPWDFAFLRYRHSIGHETPQPLCHPTCMELILFPSGPITFRNDMLDLQESVGMFRMSHPQDKSFRHYLEKYELSSRPNSCIRCPRASTEDASCASCEYGLYCSAGCRDEDKTFHQHLCRSINETEERRPSSRHYRVAYFPPDREYPEFIWVKIVLDAEEGKLRFHFTEDDEDIEALCWSYQDPGEAMSWMAPLAWAGYQLHRPFGHGLALCGAGRRRGNTASELNRCILNFAKPGHILPRFGPEFLFAYAVSPAGNFLCPEDVAPRDVQHAVDVYVTNPQHSVVPAPGRSRVKTKQAIKYNAPDDPLNRALGVTDRMERVSVCEDDFGFAPYAFLIGKTLDMQIRWRVRIGGFGHFVASRLMDESIRPRRAPQDGPMMRLLCPLIGMVPGGSMAVKEEAGQPENEIQGKYVWNPAIFGSVIVEHVWGSGPHPAHVDAVMDYLAHVETTGAEGTEEGLAAFWEEWKERETAKGNLVRHVPSPFALEAELRPDELENTRGTVRILSEEEGVPEKTILMW</sequence>